<keyword evidence="9" id="KW-1278">Translocase</keyword>
<evidence type="ECO:0000256" key="6">
    <source>
        <dbReference type="ARBA" id="ARBA00022737"/>
    </source>
</evidence>
<dbReference type="CDD" id="cd03250">
    <property type="entry name" value="ABCC_MRP_domain1"/>
    <property type="match status" value="1"/>
</dbReference>
<feature type="transmembrane region" description="Helical" evidence="15">
    <location>
        <begin position="455"/>
        <end position="472"/>
    </location>
</feature>
<dbReference type="InterPro" id="IPR027417">
    <property type="entry name" value="P-loop_NTPase"/>
</dbReference>
<reference evidence="18" key="2">
    <citation type="submission" date="2025-08" db="UniProtKB">
        <authorList>
            <consortium name="Ensembl"/>
        </authorList>
    </citation>
    <scope>IDENTIFICATION</scope>
    <source>
        <strain evidence="18">breed Abyssinian</strain>
    </source>
</reference>
<comment type="similarity">
    <text evidence="2">Belongs to the ABC transporter superfamily. ABCC family. Conjugate transporter (TC 3.A.1.208) subfamily.</text>
</comment>
<evidence type="ECO:0000256" key="9">
    <source>
        <dbReference type="ARBA" id="ARBA00022967"/>
    </source>
</evidence>
<name>A0ABI7XJG9_FELCA</name>
<feature type="region of interest" description="Disordered" evidence="14">
    <location>
        <begin position="1000"/>
        <end position="1066"/>
    </location>
</feature>
<dbReference type="PROSITE" id="PS50893">
    <property type="entry name" value="ABC_TRANSPORTER_2"/>
    <property type="match status" value="2"/>
</dbReference>
<evidence type="ECO:0000256" key="4">
    <source>
        <dbReference type="ARBA" id="ARBA00022475"/>
    </source>
</evidence>
<feature type="transmembrane region" description="Helical" evidence="15">
    <location>
        <begin position="7"/>
        <end position="33"/>
    </location>
</feature>
<feature type="domain" description="ABC transmembrane type-1" evidence="17">
    <location>
        <begin position="1099"/>
        <end position="1377"/>
    </location>
</feature>
<feature type="transmembrane region" description="Helical" evidence="15">
    <location>
        <begin position="252"/>
        <end position="270"/>
    </location>
</feature>
<evidence type="ECO:0000259" key="16">
    <source>
        <dbReference type="PROSITE" id="PS50893"/>
    </source>
</evidence>
<feature type="transmembrane region" description="Helical" evidence="15">
    <location>
        <begin position="183"/>
        <end position="202"/>
    </location>
</feature>
<dbReference type="InterPro" id="IPR036640">
    <property type="entry name" value="ABC1_TM_sf"/>
</dbReference>
<evidence type="ECO:0000256" key="3">
    <source>
        <dbReference type="ARBA" id="ARBA00022448"/>
    </source>
</evidence>
<evidence type="ECO:0000256" key="1">
    <source>
        <dbReference type="ARBA" id="ARBA00004651"/>
    </source>
</evidence>
<dbReference type="InterPro" id="IPR003439">
    <property type="entry name" value="ABC_transporter-like_ATP-bd"/>
</dbReference>
<feature type="transmembrane region" description="Helical" evidence="15">
    <location>
        <begin position="596"/>
        <end position="614"/>
    </location>
</feature>
<evidence type="ECO:0000256" key="2">
    <source>
        <dbReference type="ARBA" id="ARBA00009726"/>
    </source>
</evidence>
<sequence>MDNITLLILIIANSLSIYCVLGTVLNSLLVILISSHHPTGRQCPSHLLRDWRVLAGCHCTFRGSEIPSPNAGSGHPECPLQSPRLIPSRPTLAARRDLAPGLAIPELESQPSLSVSAPSRTRSAAKEAVSGQTDRPRGGQKDRHGRRAMAAAAEPCVGQGVWNWTEPEPIAAHLLNVCFLKTAGIWVPPMYLWVLGPIYLLYIHRHGNNYLRMSPLFKAKMVLGLALIILCTSSVSVALWRIQRGTPQAPEFLIHPTVWLTTTSFAMFLVHTERKKGVRASGLLFGYWLLCFLLPATSAAQLASQGGFQSDPYYHLSTYLCLSLVLAQFVLSCLVDQPPFFPKDPQQSNPCPEAGASFPSKAMFWWVSGLVWRGYRRPLGPKDLWSLGRENSSKEIVSQLERAWTRNRSAAQRHTKAGAAKRYGTEVPETEVFLQQEGSQSGSLLRAIWQMFRSTFLLGTLSLVICDVFRFAVPKLLSLFLEFIGNPTTPAWKGYLLAVLMFLSAFLQSVWEQQYMYRLKVLQMRLRTAITGLVYRKVLVLSSASRKASMVGDVVNLVSVDVQRLTESVVYLNGLWLPIIWIIICFVYLWQLLGPSALTAIAVFLSLLPLNFFITKKRKQHQEEHMRQKDSRARLTSCVIRNMKMVKSHGWEGAFLERVLHIRGQELGALRTSSLLFSVSLVSFQVSTFLVALAVFAVHSLVAEENAMDAEKAFVTLVVLNILNKAQGFLPFSIDSVVRARVSLDRLAAFLCLEEVDPGAVDSSPSRRSAGDTCISVHNGTFAWSREGTLCLRRINLTVPQGHLLAVVGAVGAGKSSLLSALLGELSKVEGSVTIKGSVAYVPQEAWVQNTSVVENVCFRQELDPMWLERVLEACALWPDVCSFPAGVHTKIGEQGMNLSGGQKQRLSLARAVYRKAAVYLLDDPLAALDAHVGQQVFNQVIGPDGLLQGTTRILVTHALHVLPQADWIVVLEDGAIAEMGSYQELLRRKGALVGLLDAARRPGDRGDGETELTTDAKDPRDPAGSGRPEGGPESDRSMKLLVSEKDRATSEAQPGAPLDDPEWAGWSTGEDGIQYGRVRATMHLTYLQAVGAPLCLYALFLFLCQQVASFCRGYWLSLWADDPTVDGRQTQAALRGWIFGLLGCLQAIGLFASMAMVLLAGIRASRLLFQRLLWDVAQCPIGFFERTPIGNLLNRFSKETDTVDVDIPDKLRSLLIYAFGLLEVSLVVTVTTPLAIVAFLPLLVLYAGFQSLYVASLCQLRRLESARHSFVCSHVADTFQGITVVRAFQAQCPFVAQNDMHVDESQRVSFPRLVADRWLATNLELLGNVLVLAAAICAVLSKAHLSAGLVGFSVSAALQVTQTLQWAVRSWTDLESSIVSVERMKDYVQTPKEAPWRLPTCADRSPWPHGGQIEFRDFGLRYRPELPLAVRGVSFKIQAGEKVGIVGRTGAGKSSLAGGLLRLLEAAEGGIWIDGVPITHVGLHTLRSRITIIPQDPTLFPGSLRMNLDMLQEHPDQAVWEALDTVQLRALVASLPGQLQYECADQGCNLSVGQKQLLCLARALLRKTQILILDEATAAVDPGTELQMQAALRSSFAQCTVLVIAHRLRSVMDCARVLVMDKGQVAESGSPVQLLAQKGLFHRLAKESGLV</sequence>
<feature type="compositionally biased region" description="Basic and acidic residues" evidence="14">
    <location>
        <begin position="1000"/>
        <end position="1022"/>
    </location>
</feature>
<dbReference type="PANTHER" id="PTHR24223:SF339">
    <property type="entry name" value="ATP-BINDING CASSETTE SUB-FAMILY C MEMBER 6"/>
    <property type="match status" value="1"/>
</dbReference>
<dbReference type="Pfam" id="PF00005">
    <property type="entry name" value="ABC_tran"/>
    <property type="match status" value="2"/>
</dbReference>
<dbReference type="CDD" id="cd18595">
    <property type="entry name" value="ABC_6TM_MRP1_2_3_6_D1_like"/>
    <property type="match status" value="1"/>
</dbReference>
<feature type="transmembrane region" description="Helical" evidence="15">
    <location>
        <begin position="1326"/>
        <end position="1346"/>
    </location>
</feature>
<dbReference type="CDD" id="cd03244">
    <property type="entry name" value="ABCC_MRP_domain2"/>
    <property type="match status" value="1"/>
</dbReference>
<keyword evidence="6" id="KW-0677">Repeat</keyword>
<feature type="transmembrane region" description="Helical" evidence="15">
    <location>
        <begin position="222"/>
        <end position="240"/>
    </location>
</feature>
<dbReference type="Ensembl" id="ENSFCTT00005033524.1">
    <property type="protein sequence ID" value="ENSFCTP00005022656.1"/>
    <property type="gene ID" value="ENSFCTG00005011717.1"/>
</dbReference>
<keyword evidence="5 15" id="KW-0812">Transmembrane</keyword>
<dbReference type="PROSITE" id="PS50929">
    <property type="entry name" value="ABC_TM1F"/>
    <property type="match status" value="2"/>
</dbReference>
<dbReference type="InterPro" id="IPR003593">
    <property type="entry name" value="AAA+_ATPase"/>
</dbReference>
<reference evidence="18" key="3">
    <citation type="submission" date="2025-09" db="UniProtKB">
        <authorList>
            <consortium name="Ensembl"/>
        </authorList>
    </citation>
    <scope>IDENTIFICATION</scope>
    <source>
        <strain evidence="18">breed Abyssinian</strain>
    </source>
</reference>
<evidence type="ECO:0000256" key="12">
    <source>
        <dbReference type="ARBA" id="ARBA00024220"/>
    </source>
</evidence>
<organism evidence="18 19">
    <name type="scientific">Felis catus</name>
    <name type="common">Cat</name>
    <name type="synonym">Felis silvestris catus</name>
    <dbReference type="NCBI Taxonomy" id="9685"/>
    <lineage>
        <taxon>Eukaryota</taxon>
        <taxon>Metazoa</taxon>
        <taxon>Chordata</taxon>
        <taxon>Craniata</taxon>
        <taxon>Vertebrata</taxon>
        <taxon>Euteleostomi</taxon>
        <taxon>Mammalia</taxon>
        <taxon>Eutheria</taxon>
        <taxon>Laurasiatheria</taxon>
        <taxon>Carnivora</taxon>
        <taxon>Feliformia</taxon>
        <taxon>Felidae</taxon>
        <taxon>Felinae</taxon>
        <taxon>Felis</taxon>
    </lineage>
</organism>
<feature type="domain" description="ABC transporter" evidence="16">
    <location>
        <begin position="775"/>
        <end position="999"/>
    </location>
</feature>
<dbReference type="InterPro" id="IPR017871">
    <property type="entry name" value="ABC_transporter-like_CS"/>
</dbReference>
<dbReference type="InterPro" id="IPR056227">
    <property type="entry name" value="TMD0_ABC"/>
</dbReference>
<dbReference type="Gene3D" id="1.20.1560.10">
    <property type="entry name" value="ABC transporter type 1, transmembrane domain"/>
    <property type="match status" value="2"/>
</dbReference>
<dbReference type="Proteomes" id="UP000823872">
    <property type="component" value="Chromosome E3"/>
</dbReference>
<keyword evidence="11 15" id="KW-0472">Membrane</keyword>
<feature type="region of interest" description="Disordered" evidence="14">
    <location>
        <begin position="110"/>
        <end position="148"/>
    </location>
</feature>
<dbReference type="CDD" id="cd18603">
    <property type="entry name" value="ABC_6TM_MRP1_2_3_6_D2_like"/>
    <property type="match status" value="1"/>
</dbReference>
<evidence type="ECO:0000256" key="8">
    <source>
        <dbReference type="ARBA" id="ARBA00022840"/>
    </source>
</evidence>
<comment type="subcellular location">
    <subcellularLocation>
        <location evidence="1">Cell membrane</location>
        <topology evidence="1">Multi-pass membrane protein</topology>
    </subcellularLocation>
</comment>
<dbReference type="Pfam" id="PF00664">
    <property type="entry name" value="ABC_membrane"/>
    <property type="match status" value="2"/>
</dbReference>
<dbReference type="EC" id="7.6.2.3" evidence="12"/>
<dbReference type="InterPro" id="IPR005292">
    <property type="entry name" value="MRP"/>
</dbReference>
<feature type="transmembrane region" description="Helical" evidence="15">
    <location>
        <begin position="675"/>
        <end position="702"/>
    </location>
</feature>
<dbReference type="Gene3D" id="3.40.50.300">
    <property type="entry name" value="P-loop containing nucleotide triphosphate hydrolases"/>
    <property type="match status" value="2"/>
</dbReference>
<protein>
    <recommendedName>
        <fullName evidence="12">ABC-type glutathione-S-conjugate transporter</fullName>
        <ecNumber evidence="12">7.6.2.3</ecNumber>
    </recommendedName>
</protein>
<feature type="transmembrane region" description="Helical" evidence="15">
    <location>
        <begin position="569"/>
        <end position="590"/>
    </location>
</feature>
<feature type="transmembrane region" description="Helical" evidence="15">
    <location>
        <begin position="1085"/>
        <end position="1109"/>
    </location>
</feature>
<evidence type="ECO:0000256" key="10">
    <source>
        <dbReference type="ARBA" id="ARBA00022989"/>
    </source>
</evidence>
<reference evidence="18 19" key="1">
    <citation type="submission" date="2021-02" db="EMBL/GenBank/DDBJ databases">
        <title>Safari Cat Assemblies.</title>
        <authorList>
            <person name="Bredemeyer K.R."/>
            <person name="Murphy W.J."/>
        </authorList>
    </citation>
    <scope>NUCLEOTIDE SEQUENCE [LARGE SCALE GENOMIC DNA]</scope>
</reference>
<dbReference type="PANTHER" id="PTHR24223">
    <property type="entry name" value="ATP-BINDING CASSETTE SUB-FAMILY C"/>
    <property type="match status" value="1"/>
</dbReference>
<dbReference type="InterPro" id="IPR011527">
    <property type="entry name" value="ABC1_TM_dom"/>
</dbReference>
<evidence type="ECO:0000256" key="14">
    <source>
        <dbReference type="SAM" id="MobiDB-lite"/>
    </source>
</evidence>
<keyword evidence="3" id="KW-0813">Transport</keyword>
<feature type="transmembrane region" description="Helical" evidence="15">
    <location>
        <begin position="1138"/>
        <end position="1163"/>
    </location>
</feature>
<evidence type="ECO:0000256" key="5">
    <source>
        <dbReference type="ARBA" id="ARBA00022692"/>
    </source>
</evidence>
<feature type="domain" description="ABC transporter" evidence="16">
    <location>
        <begin position="1414"/>
        <end position="1648"/>
    </location>
</feature>
<proteinExistence type="inferred from homology"/>
<feature type="transmembrane region" description="Helical" evidence="15">
    <location>
        <begin position="316"/>
        <end position="335"/>
    </location>
</feature>
<feature type="compositionally biased region" description="Polar residues" evidence="14">
    <location>
        <begin position="110"/>
        <end position="122"/>
    </location>
</feature>
<feature type="compositionally biased region" description="Basic and acidic residues" evidence="14">
    <location>
        <begin position="1034"/>
        <end position="1050"/>
    </location>
</feature>
<keyword evidence="19" id="KW-1185">Reference proteome</keyword>
<evidence type="ECO:0000256" key="7">
    <source>
        <dbReference type="ARBA" id="ARBA00022741"/>
    </source>
</evidence>
<comment type="catalytic activity">
    <reaction evidence="13">
        <text>leukotriene C4(in) + ATP + H2O = leukotriene C4(out) + ADP + phosphate + H(+)</text>
        <dbReference type="Rhea" id="RHEA:38963"/>
        <dbReference type="ChEBI" id="CHEBI:15377"/>
        <dbReference type="ChEBI" id="CHEBI:15378"/>
        <dbReference type="ChEBI" id="CHEBI:30616"/>
        <dbReference type="ChEBI" id="CHEBI:43474"/>
        <dbReference type="ChEBI" id="CHEBI:57973"/>
        <dbReference type="ChEBI" id="CHEBI:456216"/>
    </reaction>
    <physiologicalReaction direction="left-to-right" evidence="13">
        <dbReference type="Rhea" id="RHEA:38964"/>
    </physiologicalReaction>
</comment>
<accession>A0ABI7XJG9</accession>
<evidence type="ECO:0000256" key="15">
    <source>
        <dbReference type="SAM" id="Phobius"/>
    </source>
</evidence>
<keyword evidence="4" id="KW-1003">Cell membrane</keyword>
<evidence type="ECO:0000256" key="11">
    <source>
        <dbReference type="ARBA" id="ARBA00023136"/>
    </source>
</evidence>
<feature type="transmembrane region" description="Helical" evidence="15">
    <location>
        <begin position="282"/>
        <end position="304"/>
    </location>
</feature>
<feature type="transmembrane region" description="Helical" evidence="15">
    <location>
        <begin position="492"/>
        <end position="511"/>
    </location>
</feature>
<dbReference type="GeneTree" id="ENSGT00940000157145"/>
<feature type="domain" description="ABC transmembrane type-1" evidence="17">
    <location>
        <begin position="457"/>
        <end position="739"/>
    </location>
</feature>
<evidence type="ECO:0000313" key="19">
    <source>
        <dbReference type="Proteomes" id="UP000823872"/>
    </source>
</evidence>
<dbReference type="PROSITE" id="PS00211">
    <property type="entry name" value="ABC_TRANSPORTER_1"/>
    <property type="match status" value="2"/>
</dbReference>
<evidence type="ECO:0000259" key="17">
    <source>
        <dbReference type="PROSITE" id="PS50929"/>
    </source>
</evidence>
<dbReference type="SUPFAM" id="SSF90123">
    <property type="entry name" value="ABC transporter transmembrane region"/>
    <property type="match status" value="2"/>
</dbReference>
<keyword evidence="7" id="KW-0547">Nucleotide-binding</keyword>
<keyword evidence="8" id="KW-0067">ATP-binding</keyword>
<dbReference type="Pfam" id="PF24357">
    <property type="entry name" value="TMD0_ABC"/>
    <property type="match status" value="1"/>
</dbReference>
<dbReference type="NCBIfam" id="TIGR00957">
    <property type="entry name" value="MRP_assoc_pro"/>
    <property type="match status" value="1"/>
</dbReference>
<evidence type="ECO:0000256" key="13">
    <source>
        <dbReference type="ARBA" id="ARBA00047523"/>
    </source>
</evidence>
<dbReference type="InterPro" id="IPR050173">
    <property type="entry name" value="ABC_transporter_C-like"/>
</dbReference>
<evidence type="ECO:0000313" key="18">
    <source>
        <dbReference type="Ensembl" id="ENSFCTP00005022656.1"/>
    </source>
</evidence>
<dbReference type="SUPFAM" id="SSF52540">
    <property type="entry name" value="P-loop containing nucleoside triphosphate hydrolases"/>
    <property type="match status" value="2"/>
</dbReference>
<dbReference type="SMART" id="SM00382">
    <property type="entry name" value="AAA"/>
    <property type="match status" value="2"/>
</dbReference>
<keyword evidence="10 15" id="KW-1133">Transmembrane helix</keyword>